<protein>
    <submittedName>
        <fullName evidence="3">ISL3 family transposase</fullName>
    </submittedName>
</protein>
<evidence type="ECO:0000313" key="4">
    <source>
        <dbReference type="Proteomes" id="UP000289216"/>
    </source>
</evidence>
<accession>A0A4Q2KZ43</accession>
<dbReference type="Pfam" id="PF01610">
    <property type="entry name" value="DDE_Tnp_ISL3"/>
    <property type="match status" value="1"/>
</dbReference>
<feature type="domain" description="Transposase IS204/IS1001/IS1096/IS1165 DDE" evidence="1">
    <location>
        <begin position="165"/>
        <end position="415"/>
    </location>
</feature>
<evidence type="ECO:0000313" key="3">
    <source>
        <dbReference type="EMBL" id="RXZ69192.1"/>
    </source>
</evidence>
<reference evidence="3 4" key="1">
    <citation type="submission" date="2019-01" db="EMBL/GenBank/DDBJ databases">
        <title>Fusobacterium necrophorum Isolated From the Uterus of Dairy Cows.</title>
        <authorList>
            <person name="Francis A.M."/>
        </authorList>
    </citation>
    <scope>NUCLEOTIDE SEQUENCE [LARGE SCALE GENOMIC DNA]</scope>
    <source>
        <strain evidence="3 4">KG35</strain>
    </source>
</reference>
<feature type="domain" description="Transposase IS204/IS1001/IS1096/IS1165 zinc-finger" evidence="2">
    <location>
        <begin position="49"/>
        <end position="94"/>
    </location>
</feature>
<dbReference type="Pfam" id="PF14690">
    <property type="entry name" value="Zn_ribbon_ISL3"/>
    <property type="match status" value="1"/>
</dbReference>
<dbReference type="PANTHER" id="PTHR33498:SF1">
    <property type="entry name" value="TRANSPOSASE FOR INSERTION SEQUENCE ELEMENT IS1557"/>
    <property type="match status" value="1"/>
</dbReference>
<sequence length="428" mass="50926">MISLSHSDFIKVLFDLQDPNLYFLEDDIQRVQKKQIYSKVLHATLTKDTCACPHCHSQTTVKNGFKTTKVRYLPFQNYPIIIALKKQRFLCKECHHSFTLETPIVKKHASISQTLKLSVLNSLQENMSLSLIAKQHRISIPTVQRILKQGYLSYEISKKSLPKVLCFDEFKSTKDSDGAMSFLFMDGISHKILDIVENRKLPALEDYFSRFSYQARSQVKYIVMDMYSPYIQLAKRCFPKANIVLDTFHIVQLVNRAFNQTRIREMNQEKTKNPKRYRMLKRDWKLYLQDFLTLSESRKYCHSLKQLISPSEKVDYVISKKENLRQDYYFYQDILYAVKRKDFRLFESYLERWKKKLSSKMQTAWKTLRKYRKYIRNSLETSYTNGALEGRNNFIKSVKRVAFGFRRFSHFRQRILIIQGIAQINPNF</sequence>
<comment type="caution">
    <text evidence="3">The sequence shown here is derived from an EMBL/GenBank/DDBJ whole genome shotgun (WGS) entry which is preliminary data.</text>
</comment>
<dbReference type="InterPro" id="IPR002560">
    <property type="entry name" value="Transposase_DDE"/>
</dbReference>
<gene>
    <name evidence="3" type="ORF">EPT53_07250</name>
</gene>
<evidence type="ECO:0000259" key="2">
    <source>
        <dbReference type="Pfam" id="PF14690"/>
    </source>
</evidence>
<dbReference type="PANTHER" id="PTHR33498">
    <property type="entry name" value="TRANSPOSASE FOR INSERTION SEQUENCE ELEMENT IS1557"/>
    <property type="match status" value="1"/>
</dbReference>
<dbReference type="InterPro" id="IPR047951">
    <property type="entry name" value="Transpos_ISL3"/>
</dbReference>
<evidence type="ECO:0000259" key="1">
    <source>
        <dbReference type="Pfam" id="PF01610"/>
    </source>
</evidence>
<name>A0A4Q2KZ43_9FUSO</name>
<proteinExistence type="predicted"/>
<dbReference type="NCBIfam" id="NF033550">
    <property type="entry name" value="transpos_ISL3"/>
    <property type="match status" value="1"/>
</dbReference>
<dbReference type="EMBL" id="SBAP01000017">
    <property type="protein sequence ID" value="RXZ69192.1"/>
    <property type="molecule type" value="Genomic_DNA"/>
</dbReference>
<dbReference type="AlphaFoldDB" id="A0A4Q2KZ43"/>
<organism evidence="3 4">
    <name type="scientific">Fusobacterium necrophorum</name>
    <dbReference type="NCBI Taxonomy" id="859"/>
    <lineage>
        <taxon>Bacteria</taxon>
        <taxon>Fusobacteriati</taxon>
        <taxon>Fusobacteriota</taxon>
        <taxon>Fusobacteriia</taxon>
        <taxon>Fusobacteriales</taxon>
        <taxon>Fusobacteriaceae</taxon>
        <taxon>Fusobacterium</taxon>
    </lineage>
</organism>
<dbReference type="RefSeq" id="WP_129491290.1">
    <property type="nucleotide sequence ID" value="NZ_SBAP01000017.1"/>
</dbReference>
<dbReference type="InterPro" id="IPR029261">
    <property type="entry name" value="Transposase_Znf"/>
</dbReference>
<dbReference type="Proteomes" id="UP000289216">
    <property type="component" value="Unassembled WGS sequence"/>
</dbReference>